<dbReference type="AlphaFoldDB" id="A0A6G1GUY8"/>
<organism evidence="2 3">
    <name type="scientific">Aulographum hederae CBS 113979</name>
    <dbReference type="NCBI Taxonomy" id="1176131"/>
    <lineage>
        <taxon>Eukaryota</taxon>
        <taxon>Fungi</taxon>
        <taxon>Dikarya</taxon>
        <taxon>Ascomycota</taxon>
        <taxon>Pezizomycotina</taxon>
        <taxon>Dothideomycetes</taxon>
        <taxon>Pleosporomycetidae</taxon>
        <taxon>Aulographales</taxon>
        <taxon>Aulographaceae</taxon>
    </lineage>
</organism>
<keyword evidence="3" id="KW-1185">Reference proteome</keyword>
<evidence type="ECO:0000313" key="3">
    <source>
        <dbReference type="Proteomes" id="UP000800041"/>
    </source>
</evidence>
<evidence type="ECO:0000313" key="2">
    <source>
        <dbReference type="EMBL" id="KAF1984614.1"/>
    </source>
</evidence>
<gene>
    <name evidence="2" type="ORF">K402DRAFT_395635</name>
</gene>
<feature type="compositionally biased region" description="Pro residues" evidence="1">
    <location>
        <begin position="61"/>
        <end position="76"/>
    </location>
</feature>
<reference evidence="2" key="1">
    <citation type="journal article" date="2020" name="Stud. Mycol.">
        <title>101 Dothideomycetes genomes: a test case for predicting lifestyles and emergence of pathogens.</title>
        <authorList>
            <person name="Haridas S."/>
            <person name="Albert R."/>
            <person name="Binder M."/>
            <person name="Bloem J."/>
            <person name="Labutti K."/>
            <person name="Salamov A."/>
            <person name="Andreopoulos B."/>
            <person name="Baker S."/>
            <person name="Barry K."/>
            <person name="Bills G."/>
            <person name="Bluhm B."/>
            <person name="Cannon C."/>
            <person name="Castanera R."/>
            <person name="Culley D."/>
            <person name="Daum C."/>
            <person name="Ezra D."/>
            <person name="Gonzalez J."/>
            <person name="Henrissat B."/>
            <person name="Kuo A."/>
            <person name="Liang C."/>
            <person name="Lipzen A."/>
            <person name="Lutzoni F."/>
            <person name="Magnuson J."/>
            <person name="Mondo S."/>
            <person name="Nolan M."/>
            <person name="Ohm R."/>
            <person name="Pangilinan J."/>
            <person name="Park H.-J."/>
            <person name="Ramirez L."/>
            <person name="Alfaro M."/>
            <person name="Sun H."/>
            <person name="Tritt A."/>
            <person name="Yoshinaga Y."/>
            <person name="Zwiers L.-H."/>
            <person name="Turgeon B."/>
            <person name="Goodwin S."/>
            <person name="Spatafora J."/>
            <person name="Crous P."/>
            <person name="Grigoriev I."/>
        </authorList>
    </citation>
    <scope>NUCLEOTIDE SEQUENCE</scope>
    <source>
        <strain evidence="2">CBS 113979</strain>
    </source>
</reference>
<evidence type="ECO:0000256" key="1">
    <source>
        <dbReference type="SAM" id="MobiDB-lite"/>
    </source>
</evidence>
<protein>
    <submittedName>
        <fullName evidence="2">Uncharacterized protein</fullName>
    </submittedName>
</protein>
<dbReference type="EMBL" id="ML977167">
    <property type="protein sequence ID" value="KAF1984614.1"/>
    <property type="molecule type" value="Genomic_DNA"/>
</dbReference>
<name>A0A6G1GUY8_9PEZI</name>
<dbReference type="Proteomes" id="UP000800041">
    <property type="component" value="Unassembled WGS sequence"/>
</dbReference>
<sequence>MRTPVSSPTNNPRYPKIPVPHVTLSYLEYRSPKSQPHIPPHRITSHPPPLSTNPPHKTAAAPPPKPPKQPPSPRPQKPLQARLRLREILYRSEKSSGLISRLSL</sequence>
<accession>A0A6G1GUY8</accession>
<proteinExistence type="predicted"/>
<feature type="region of interest" description="Disordered" evidence="1">
    <location>
        <begin position="26"/>
        <end position="82"/>
    </location>
</feature>